<sequence>MNTGRDPGERRPGGALEAEVLALLQSSQQALTPGEVLRHLEDGLAYSTVVTVLSRMFDKGLLTRSKQGRAYAYAPVADAHGLTARRMRQVMESDSDRAAVLTRFVEDLPAGDEQLLRQLLGDLPDQE</sequence>
<evidence type="ECO:0000256" key="1">
    <source>
        <dbReference type="ARBA" id="ARBA00011046"/>
    </source>
</evidence>
<evidence type="ECO:0000313" key="5">
    <source>
        <dbReference type="EMBL" id="GAA2490218.1"/>
    </source>
</evidence>
<proteinExistence type="inferred from homology"/>
<evidence type="ECO:0000313" key="6">
    <source>
        <dbReference type="Proteomes" id="UP001501777"/>
    </source>
</evidence>
<evidence type="ECO:0000256" key="2">
    <source>
        <dbReference type="ARBA" id="ARBA00023015"/>
    </source>
</evidence>
<comment type="caution">
    <text evidence="5">The sequence shown here is derived from an EMBL/GenBank/DDBJ whole genome shotgun (WGS) entry which is preliminary data.</text>
</comment>
<evidence type="ECO:0000256" key="3">
    <source>
        <dbReference type="ARBA" id="ARBA00023125"/>
    </source>
</evidence>
<keyword evidence="3" id="KW-0238">DNA-binding</keyword>
<dbReference type="Proteomes" id="UP001501777">
    <property type="component" value="Unassembled WGS sequence"/>
</dbReference>
<dbReference type="EMBL" id="BAAASG010000007">
    <property type="protein sequence ID" value="GAA2490218.1"/>
    <property type="molecule type" value="Genomic_DNA"/>
</dbReference>
<reference evidence="5 6" key="1">
    <citation type="journal article" date="2019" name="Int. J. Syst. Evol. Microbiol.">
        <title>The Global Catalogue of Microorganisms (GCM) 10K type strain sequencing project: providing services to taxonomists for standard genome sequencing and annotation.</title>
        <authorList>
            <consortium name="The Broad Institute Genomics Platform"/>
            <consortium name="The Broad Institute Genome Sequencing Center for Infectious Disease"/>
            <person name="Wu L."/>
            <person name="Ma J."/>
        </authorList>
    </citation>
    <scope>NUCLEOTIDE SEQUENCE [LARGE SCALE GENOMIC DNA]</scope>
    <source>
        <strain evidence="5 6">JCM 4395</strain>
    </source>
</reference>
<keyword evidence="6" id="KW-1185">Reference proteome</keyword>
<dbReference type="Pfam" id="PF03965">
    <property type="entry name" value="Penicillinase_R"/>
    <property type="match status" value="1"/>
</dbReference>
<evidence type="ECO:0000256" key="4">
    <source>
        <dbReference type="ARBA" id="ARBA00023163"/>
    </source>
</evidence>
<keyword evidence="2" id="KW-0805">Transcription regulation</keyword>
<keyword evidence="4" id="KW-0804">Transcription</keyword>
<dbReference type="Gene3D" id="1.10.10.10">
    <property type="entry name" value="Winged helix-like DNA-binding domain superfamily/Winged helix DNA-binding domain"/>
    <property type="match status" value="1"/>
</dbReference>
<gene>
    <name evidence="5" type="ORF">GCM10010276_31600</name>
</gene>
<dbReference type="InterPro" id="IPR036388">
    <property type="entry name" value="WH-like_DNA-bd_sf"/>
</dbReference>
<protein>
    <submittedName>
        <fullName evidence="5">BlaI/MecI/CopY family transcriptional regulator</fullName>
    </submittedName>
</protein>
<accession>A0ABN3LYE9</accession>
<dbReference type="SUPFAM" id="SSF46785">
    <property type="entry name" value="Winged helix' DNA-binding domain"/>
    <property type="match status" value="1"/>
</dbReference>
<dbReference type="RefSeq" id="WP_344400859.1">
    <property type="nucleotide sequence ID" value="NZ_BAAASG010000007.1"/>
</dbReference>
<name>A0ABN3LYE9_STRLO</name>
<dbReference type="InterPro" id="IPR005650">
    <property type="entry name" value="BlaI_family"/>
</dbReference>
<organism evidence="5 6">
    <name type="scientific">Streptomyces longisporus</name>
    <dbReference type="NCBI Taxonomy" id="1948"/>
    <lineage>
        <taxon>Bacteria</taxon>
        <taxon>Bacillati</taxon>
        <taxon>Actinomycetota</taxon>
        <taxon>Actinomycetes</taxon>
        <taxon>Kitasatosporales</taxon>
        <taxon>Streptomycetaceae</taxon>
        <taxon>Streptomyces</taxon>
    </lineage>
</organism>
<comment type="similarity">
    <text evidence="1">Belongs to the BlaI transcriptional regulatory family.</text>
</comment>
<dbReference type="InterPro" id="IPR036390">
    <property type="entry name" value="WH_DNA-bd_sf"/>
</dbReference>